<sequence length="442" mass="49991">MLWHLEKFFVFDSYVRTENDTLEGKSVHTGRARCQQKTCLSKGKAATYTYTTRSKMHSAMLQCVRTAFDGASKRGCPKAREDELPAKRGGRQLCLEESFSRKDIVTPEVLRKTCTSWTAHNRAFIGMTCHWIGQDLRRQHGTLACKEIKPANLHAQLEEVAPAVVKLPKHYRCGAHTLNLIATADVQSVAEWNQGLRAPFTKAAAKAQGTWNLQNRSSVVANSIKEKTGRKLKTYCSLMDVLSNPDKMRALNEILSKGGVATFDERDKHILSEYLKVMQPVAECLDSLQSEANAYMGTFMPNLQLMRVQLETLKVDRQEEEQPEERKERMDKFPLLLSSTPVPEVRRQEEVEETIVKTLEDWKRKMVDIPLSPNLFPTATGMPGWTFSRGTNTPLPSSAAVERLFSSAGDILRPKRSSLSNINFEQLVFVRGNMHLLGYKEV</sequence>
<dbReference type="SUPFAM" id="SSF53098">
    <property type="entry name" value="Ribonuclease H-like"/>
    <property type="match status" value="1"/>
</dbReference>
<organism evidence="1 2">
    <name type="scientific">Chionoecetes opilio</name>
    <name type="common">Atlantic snow crab</name>
    <name type="synonym">Cancer opilio</name>
    <dbReference type="NCBI Taxonomy" id="41210"/>
    <lineage>
        <taxon>Eukaryota</taxon>
        <taxon>Metazoa</taxon>
        <taxon>Ecdysozoa</taxon>
        <taxon>Arthropoda</taxon>
        <taxon>Crustacea</taxon>
        <taxon>Multicrustacea</taxon>
        <taxon>Malacostraca</taxon>
        <taxon>Eumalacostraca</taxon>
        <taxon>Eucarida</taxon>
        <taxon>Decapoda</taxon>
        <taxon>Pleocyemata</taxon>
        <taxon>Brachyura</taxon>
        <taxon>Eubrachyura</taxon>
        <taxon>Majoidea</taxon>
        <taxon>Majidae</taxon>
        <taxon>Chionoecetes</taxon>
    </lineage>
</organism>
<reference evidence="1" key="1">
    <citation type="submission" date="2020-07" db="EMBL/GenBank/DDBJ databases">
        <title>The High-quality genome of the commercially important snow crab, Chionoecetes opilio.</title>
        <authorList>
            <person name="Jeong J.-H."/>
            <person name="Ryu S."/>
        </authorList>
    </citation>
    <scope>NUCLEOTIDE SEQUENCE</scope>
    <source>
        <strain evidence="1">MADBK_172401_WGS</strain>
        <tissue evidence="1">Digestive gland</tissue>
    </source>
</reference>
<dbReference type="OrthoDB" id="6382074at2759"/>
<protein>
    <recommendedName>
        <fullName evidence="3">HAT C-terminal dimerisation domain-containing protein</fullName>
    </recommendedName>
</protein>
<dbReference type="Proteomes" id="UP000770661">
    <property type="component" value="Unassembled WGS sequence"/>
</dbReference>
<comment type="caution">
    <text evidence="1">The sequence shown here is derived from an EMBL/GenBank/DDBJ whole genome shotgun (WGS) entry which is preliminary data.</text>
</comment>
<keyword evidence="2" id="KW-1185">Reference proteome</keyword>
<dbReference type="PANTHER" id="PTHR47501:SF5">
    <property type="entry name" value="HAT C-TERMINAL DIMERISATION DOMAIN-CONTAINING PROTEIN"/>
    <property type="match status" value="1"/>
</dbReference>
<dbReference type="AlphaFoldDB" id="A0A8J4Y5T9"/>
<dbReference type="EMBL" id="JACEEZ010017824">
    <property type="protein sequence ID" value="KAG0717296.1"/>
    <property type="molecule type" value="Genomic_DNA"/>
</dbReference>
<dbReference type="InterPro" id="IPR012337">
    <property type="entry name" value="RNaseH-like_sf"/>
</dbReference>
<accession>A0A8J4Y5T9</accession>
<evidence type="ECO:0000313" key="1">
    <source>
        <dbReference type="EMBL" id="KAG0717296.1"/>
    </source>
</evidence>
<evidence type="ECO:0008006" key="3">
    <source>
        <dbReference type="Google" id="ProtNLM"/>
    </source>
</evidence>
<proteinExistence type="predicted"/>
<dbReference type="PANTHER" id="PTHR47501">
    <property type="entry name" value="TRANSPOSASE-RELATED"/>
    <property type="match status" value="1"/>
</dbReference>
<evidence type="ECO:0000313" key="2">
    <source>
        <dbReference type="Proteomes" id="UP000770661"/>
    </source>
</evidence>
<gene>
    <name evidence="1" type="ORF">GWK47_054739</name>
</gene>
<name>A0A8J4Y5T9_CHIOP</name>